<dbReference type="RefSeq" id="WP_350402526.1">
    <property type="nucleotide sequence ID" value="NZ_JBELOE010000255.1"/>
</dbReference>
<gene>
    <name evidence="3" type="primary">ybeD</name>
    <name evidence="3" type="ORF">ABS311_15285</name>
</gene>
<dbReference type="NCBIfam" id="NF003447">
    <property type="entry name" value="PRK04998.1"/>
    <property type="match status" value="1"/>
</dbReference>
<dbReference type="PANTHER" id="PTHR38036">
    <property type="entry name" value="UPF0250 PROTEIN YBED"/>
    <property type="match status" value="1"/>
</dbReference>
<evidence type="ECO:0000256" key="1">
    <source>
        <dbReference type="ARBA" id="ARBA00008460"/>
    </source>
</evidence>
<protein>
    <recommendedName>
        <fullName evidence="2">UPF0250 protein ABS311_15285</fullName>
    </recommendedName>
</protein>
<accession>A0ABV1RKG2</accession>
<organism evidence="3 4">
    <name type="scientific">Catenovulum sediminis</name>
    <dbReference type="NCBI Taxonomy" id="1740262"/>
    <lineage>
        <taxon>Bacteria</taxon>
        <taxon>Pseudomonadati</taxon>
        <taxon>Pseudomonadota</taxon>
        <taxon>Gammaproteobacteria</taxon>
        <taxon>Alteromonadales</taxon>
        <taxon>Alteromonadaceae</taxon>
        <taxon>Catenovulum</taxon>
    </lineage>
</organism>
<proteinExistence type="inferred from homology"/>
<dbReference type="Gene3D" id="3.30.70.260">
    <property type="match status" value="1"/>
</dbReference>
<dbReference type="SUPFAM" id="SSF117991">
    <property type="entry name" value="YbeD/HP0495-like"/>
    <property type="match status" value="1"/>
</dbReference>
<evidence type="ECO:0000313" key="3">
    <source>
        <dbReference type="EMBL" id="MER2493241.1"/>
    </source>
</evidence>
<evidence type="ECO:0000313" key="4">
    <source>
        <dbReference type="Proteomes" id="UP001467690"/>
    </source>
</evidence>
<dbReference type="HAMAP" id="MF_00659">
    <property type="entry name" value="UPF0250"/>
    <property type="match status" value="1"/>
</dbReference>
<keyword evidence="4" id="KW-1185">Reference proteome</keyword>
<evidence type="ECO:0000256" key="2">
    <source>
        <dbReference type="HAMAP-Rule" id="MF_00659"/>
    </source>
</evidence>
<dbReference type="EMBL" id="JBELOE010000255">
    <property type="protein sequence ID" value="MER2493241.1"/>
    <property type="molecule type" value="Genomic_DNA"/>
</dbReference>
<dbReference type="Pfam" id="PF04359">
    <property type="entry name" value="DUF493"/>
    <property type="match status" value="1"/>
</dbReference>
<dbReference type="Proteomes" id="UP001467690">
    <property type="component" value="Unassembled WGS sequence"/>
</dbReference>
<dbReference type="PANTHER" id="PTHR38036:SF1">
    <property type="entry name" value="UPF0250 PROTEIN YBED"/>
    <property type="match status" value="1"/>
</dbReference>
<sequence length="87" mass="9783">MKTKFDEYLEFPCQFPFKVLGQADDKLIEKVVAVVQKHAPGDYRPTSKPSGKGNFQSVTISITATSKAQLETLYQELAKIDTVRMVM</sequence>
<comment type="similarity">
    <text evidence="1 2">Belongs to the UPF0250 family.</text>
</comment>
<name>A0ABV1RKG2_9ALTE</name>
<dbReference type="InterPro" id="IPR027471">
    <property type="entry name" value="YbeD-like_sf"/>
</dbReference>
<dbReference type="InterPro" id="IPR007454">
    <property type="entry name" value="UPF0250_YbeD-like"/>
</dbReference>
<reference evidence="3 4" key="1">
    <citation type="submission" date="2024-06" db="EMBL/GenBank/DDBJ databases">
        <authorList>
            <person name="Chen R.Y."/>
        </authorList>
    </citation>
    <scope>NUCLEOTIDE SEQUENCE [LARGE SCALE GENOMIC DNA]</scope>
    <source>
        <strain evidence="3 4">D2</strain>
    </source>
</reference>
<comment type="caution">
    <text evidence="3">The sequence shown here is derived from an EMBL/GenBank/DDBJ whole genome shotgun (WGS) entry which is preliminary data.</text>
</comment>